<dbReference type="InterPro" id="IPR053183">
    <property type="entry name" value="ASL1"/>
</dbReference>
<gene>
    <name evidence="3" type="ORF">MNAN1_003324</name>
</gene>
<sequence>MSALWVAVPVAANFAYGIPWAADNNWAGSMTHKTVSWYHHWENGPVDTINKNVEYVPMYWGTKKRNLWNKRKAHFNKNPPKHILAFNEPDIETQAGMSPSEAVKEFMNELQPYADRGVKVSSPQMVYDLEWLDQFMNKCKSAGCKISFMALHWYGSHQDFDSFTNWIENVYNKYKLPIWVTEYGLTRASSPSDGEVNDFMKKTMNWMKSKDYIKRAAWNGCYNVHNPPDDFATPLNAFFSNGGALRSTAHTWLSGVGNFLLYANQTDDSSDSNNEKRALAHGMMQKRRALIASN</sequence>
<dbReference type="GO" id="GO:0071966">
    <property type="term" value="P:fungal-type cell wall polysaccharide metabolic process"/>
    <property type="evidence" value="ECO:0007669"/>
    <property type="project" value="TreeGrafter"/>
</dbReference>
<evidence type="ECO:0000259" key="2">
    <source>
        <dbReference type="Pfam" id="PF11790"/>
    </source>
</evidence>
<dbReference type="Gene3D" id="3.20.20.80">
    <property type="entry name" value="Glycosidases"/>
    <property type="match status" value="1"/>
</dbReference>
<name>A0AAF0EPD3_9BASI</name>
<keyword evidence="4" id="KW-1185">Reference proteome</keyword>
<dbReference type="PANTHER" id="PTHR34154">
    <property type="entry name" value="ALKALI-SENSITIVE LINKAGE PROTEIN 1"/>
    <property type="match status" value="1"/>
</dbReference>
<dbReference type="AlphaFoldDB" id="A0AAF0EPD3"/>
<dbReference type="Pfam" id="PF11790">
    <property type="entry name" value="Glyco_hydro_cc"/>
    <property type="match status" value="1"/>
</dbReference>
<dbReference type="GO" id="GO:0009277">
    <property type="term" value="C:fungal-type cell wall"/>
    <property type="evidence" value="ECO:0007669"/>
    <property type="project" value="TreeGrafter"/>
</dbReference>
<keyword evidence="1" id="KW-0732">Signal</keyword>
<evidence type="ECO:0000256" key="1">
    <source>
        <dbReference type="SAM" id="SignalP"/>
    </source>
</evidence>
<organism evidence="3 4">
    <name type="scientific">Malassezia nana</name>
    <dbReference type="NCBI Taxonomy" id="180528"/>
    <lineage>
        <taxon>Eukaryota</taxon>
        <taxon>Fungi</taxon>
        <taxon>Dikarya</taxon>
        <taxon>Basidiomycota</taxon>
        <taxon>Ustilaginomycotina</taxon>
        <taxon>Malasseziomycetes</taxon>
        <taxon>Malasseziales</taxon>
        <taxon>Malasseziaceae</taxon>
        <taxon>Malassezia</taxon>
    </lineage>
</organism>
<protein>
    <recommendedName>
        <fullName evidence="2">Asl1-like glycosyl hydrolase catalytic domain-containing protein</fullName>
    </recommendedName>
</protein>
<dbReference type="EMBL" id="CP119897">
    <property type="protein sequence ID" value="WFD28316.1"/>
    <property type="molecule type" value="Genomic_DNA"/>
</dbReference>
<reference evidence="3" key="1">
    <citation type="submission" date="2023-03" db="EMBL/GenBank/DDBJ databases">
        <title>Mating type loci evolution in Malassezia.</title>
        <authorList>
            <person name="Coelho M.A."/>
        </authorList>
    </citation>
    <scope>NUCLEOTIDE SEQUENCE</scope>
    <source>
        <strain evidence="3">CBS 9557</strain>
    </source>
</reference>
<feature type="domain" description="Asl1-like glycosyl hydrolase catalytic" evidence="2">
    <location>
        <begin position="19"/>
        <end position="248"/>
    </location>
</feature>
<dbReference type="PANTHER" id="PTHR34154:SF3">
    <property type="entry name" value="ALKALI-SENSITIVE LINKAGE PROTEIN 1"/>
    <property type="match status" value="1"/>
</dbReference>
<evidence type="ECO:0000313" key="3">
    <source>
        <dbReference type="EMBL" id="WFD28316.1"/>
    </source>
</evidence>
<dbReference type="SUPFAM" id="SSF51445">
    <property type="entry name" value="(Trans)glycosidases"/>
    <property type="match status" value="1"/>
</dbReference>
<dbReference type="InterPro" id="IPR024655">
    <property type="entry name" value="Asl1_glyco_hydro_catalytic"/>
</dbReference>
<evidence type="ECO:0000313" key="4">
    <source>
        <dbReference type="Proteomes" id="UP001213623"/>
    </source>
</evidence>
<dbReference type="Proteomes" id="UP001213623">
    <property type="component" value="Chromosome 6"/>
</dbReference>
<feature type="chain" id="PRO_5041935858" description="Asl1-like glycosyl hydrolase catalytic domain-containing protein" evidence="1">
    <location>
        <begin position="18"/>
        <end position="294"/>
    </location>
</feature>
<dbReference type="InterPro" id="IPR017853">
    <property type="entry name" value="GH"/>
</dbReference>
<feature type="signal peptide" evidence="1">
    <location>
        <begin position="1"/>
        <end position="17"/>
    </location>
</feature>
<proteinExistence type="predicted"/>
<accession>A0AAF0EPD3</accession>